<evidence type="ECO:0000313" key="2">
    <source>
        <dbReference type="EMBL" id="CAG5146514.1"/>
    </source>
</evidence>
<keyword evidence="3" id="KW-1185">Reference proteome</keyword>
<gene>
    <name evidence="2" type="ORF">ALTATR162_LOCUS1890</name>
</gene>
<feature type="region of interest" description="Disordered" evidence="1">
    <location>
        <begin position="12"/>
        <end position="114"/>
    </location>
</feature>
<feature type="compositionally biased region" description="Polar residues" evidence="1">
    <location>
        <begin position="94"/>
        <end position="103"/>
    </location>
</feature>
<sequence>MPLDRLIKAKKSVSGIVSRMSSAPIQPCHPERNENDAPSCEAPSPYSPGASSAVPDANDESPTKDTSSVRKGLIGSLRKQKLRSISSLRSLRSPTKTKQSDVSASPLAESPCTPKHRLNSSLVLNFEQSPPDKPIFDLERKDSITSSLKVHHSSPVPVPTSENQNLRSLVDSSIIPFGTVPLSPAPIQRILELDQTETLSDSLQRAAVYFDEPVLSYEDFELNDLLPDECTTHSGNSEEVRQRLACEELSWAHRTKNLSDYKVDDEEDGAQGGATNEALSAADVNDTVEEPAKLILGKGYCARAYRRVDGKCRLKIKLLASDPEDGDDGPEWDDEMPFRFAGAQEDKLVSELGAIIRENGIVSTCDDKIDEAFAAGKLPAYLDITLDEDNDKNAQSLLHSLTKIRERDSTWGQHIGLYDGSGYGAGSSSRPVTGVTETTDVPCARIAGAFTDHESEVPTIIRRLWDNTYPHGLDADFPGQATVSDPAISEAQEQPESHFENYEAVQGMLDPRGNA</sequence>
<dbReference type="AlphaFoldDB" id="A0A8J2HYC1"/>
<dbReference type="Proteomes" id="UP000676310">
    <property type="component" value="Unassembled WGS sequence"/>
</dbReference>
<organism evidence="2 3">
    <name type="scientific">Alternaria atra</name>
    <dbReference type="NCBI Taxonomy" id="119953"/>
    <lineage>
        <taxon>Eukaryota</taxon>
        <taxon>Fungi</taxon>
        <taxon>Dikarya</taxon>
        <taxon>Ascomycota</taxon>
        <taxon>Pezizomycotina</taxon>
        <taxon>Dothideomycetes</taxon>
        <taxon>Pleosporomycetidae</taxon>
        <taxon>Pleosporales</taxon>
        <taxon>Pleosporineae</taxon>
        <taxon>Pleosporaceae</taxon>
        <taxon>Alternaria</taxon>
        <taxon>Alternaria sect. Ulocladioides</taxon>
    </lineage>
</organism>
<protein>
    <submittedName>
        <fullName evidence="2">Uncharacterized protein</fullName>
    </submittedName>
</protein>
<reference evidence="2" key="1">
    <citation type="submission" date="2021-05" db="EMBL/GenBank/DDBJ databases">
        <authorList>
            <person name="Stam R."/>
        </authorList>
    </citation>
    <scope>NUCLEOTIDE SEQUENCE</scope>
    <source>
        <strain evidence="2">CS162</strain>
    </source>
</reference>
<dbReference type="EMBL" id="CAJRGZ010000015">
    <property type="protein sequence ID" value="CAG5146514.1"/>
    <property type="molecule type" value="Genomic_DNA"/>
</dbReference>
<dbReference type="RefSeq" id="XP_043165425.1">
    <property type="nucleotide sequence ID" value="XM_043309490.1"/>
</dbReference>
<feature type="compositionally biased region" description="Low complexity" evidence="1">
    <location>
        <begin position="42"/>
        <end position="55"/>
    </location>
</feature>
<evidence type="ECO:0000313" key="3">
    <source>
        <dbReference type="Proteomes" id="UP000676310"/>
    </source>
</evidence>
<accession>A0A8J2HYC1</accession>
<dbReference type="OrthoDB" id="498204at2759"/>
<comment type="caution">
    <text evidence="2">The sequence shown here is derived from an EMBL/GenBank/DDBJ whole genome shotgun (WGS) entry which is preliminary data.</text>
</comment>
<proteinExistence type="predicted"/>
<evidence type="ECO:0000256" key="1">
    <source>
        <dbReference type="SAM" id="MobiDB-lite"/>
    </source>
</evidence>
<feature type="compositionally biased region" description="Low complexity" evidence="1">
    <location>
        <begin position="83"/>
        <end position="93"/>
    </location>
</feature>
<name>A0A8J2HYC1_9PLEO</name>
<dbReference type="GeneID" id="67013274"/>